<organism evidence="7">
    <name type="scientific">Tolypiocladia glomerulata</name>
    <dbReference type="NCBI Taxonomy" id="860646"/>
    <lineage>
        <taxon>Eukaryota</taxon>
        <taxon>Rhodophyta</taxon>
        <taxon>Florideophyceae</taxon>
        <taxon>Rhodymeniophycidae</taxon>
        <taxon>Ceramiales</taxon>
        <taxon>Rhodomelaceae</taxon>
        <taxon>Polysiphonioideae</taxon>
        <taxon>Tolypiocladia</taxon>
    </lineage>
</organism>
<dbReference type="GO" id="GO:0003735">
    <property type="term" value="F:structural constituent of ribosome"/>
    <property type="evidence" value="ECO:0007669"/>
    <property type="project" value="InterPro"/>
</dbReference>
<sequence length="71" mass="8398">MYKLKTSKSINKRFKMTSTSKLLKRSSCKSHLLQKKSSNRKRKLRKTQKVSFSDIHNFRDSLPYIKFSSKG</sequence>
<dbReference type="AlphaFoldDB" id="A0A1Z1MUK1"/>
<protein>
    <recommendedName>
        <fullName evidence="4 5">Large ribosomal subunit protein bL35c</fullName>
    </recommendedName>
</protein>
<dbReference type="NCBIfam" id="TIGR00001">
    <property type="entry name" value="rpmI_bact"/>
    <property type="match status" value="1"/>
</dbReference>
<evidence type="ECO:0000256" key="3">
    <source>
        <dbReference type="ARBA" id="ARBA00023274"/>
    </source>
</evidence>
<dbReference type="PANTHER" id="PTHR33343:SF1">
    <property type="entry name" value="LARGE RIBOSOMAL SUBUNIT PROTEIN BL35M"/>
    <property type="match status" value="1"/>
</dbReference>
<dbReference type="InterPro" id="IPR001706">
    <property type="entry name" value="Ribosomal_bL35"/>
</dbReference>
<feature type="region of interest" description="Disordered" evidence="6">
    <location>
        <begin position="25"/>
        <end position="49"/>
    </location>
</feature>
<evidence type="ECO:0000256" key="1">
    <source>
        <dbReference type="ARBA" id="ARBA00006598"/>
    </source>
</evidence>
<comment type="subcellular location">
    <subcellularLocation>
        <location evidence="5">Plastid</location>
        <location evidence="5">Chloroplast</location>
    </subcellularLocation>
</comment>
<keyword evidence="2 5" id="KW-0689">Ribosomal protein</keyword>
<dbReference type="GeneID" id="33362482"/>
<dbReference type="HAMAP" id="MF_00514">
    <property type="entry name" value="Ribosomal_bL35"/>
    <property type="match status" value="1"/>
</dbReference>
<dbReference type="PROSITE" id="PS00936">
    <property type="entry name" value="RIBOSOMAL_L35"/>
    <property type="match status" value="1"/>
</dbReference>
<dbReference type="Pfam" id="PF01632">
    <property type="entry name" value="Ribosomal_L35p"/>
    <property type="match status" value="1"/>
</dbReference>
<name>A0A1Z1MUK1_9FLOR</name>
<evidence type="ECO:0000256" key="4">
    <source>
        <dbReference type="ARBA" id="ARBA00072523"/>
    </source>
</evidence>
<proteinExistence type="inferred from homology"/>
<keyword evidence="3 5" id="KW-0687">Ribonucleoprotein</keyword>
<dbReference type="InterPro" id="IPR018265">
    <property type="entry name" value="Ribosomal_bL35_CS"/>
</dbReference>
<dbReference type="RefSeq" id="YP_009399939.1">
    <property type="nucleotide sequence ID" value="NC_035299.1"/>
</dbReference>
<dbReference type="PANTHER" id="PTHR33343">
    <property type="entry name" value="54S RIBOSOMAL PROTEIN BL35M"/>
    <property type="match status" value="1"/>
</dbReference>
<dbReference type="PRINTS" id="PR00064">
    <property type="entry name" value="RIBOSOMALL35"/>
</dbReference>
<dbReference type="GO" id="GO:0015934">
    <property type="term" value="C:large ribosomal subunit"/>
    <property type="evidence" value="ECO:0007669"/>
    <property type="project" value="TreeGrafter"/>
</dbReference>
<accession>A0A1Z1MUK1</accession>
<comment type="similarity">
    <text evidence="1 5">Belongs to the bacterial ribosomal protein bL35 family.</text>
</comment>
<evidence type="ECO:0000313" key="7">
    <source>
        <dbReference type="EMBL" id="ARW69758.1"/>
    </source>
</evidence>
<dbReference type="InterPro" id="IPR021137">
    <property type="entry name" value="Ribosomal_bL35-like"/>
</dbReference>
<gene>
    <name evidence="5 7" type="primary">rpl35</name>
</gene>
<reference evidence="7" key="1">
    <citation type="journal article" date="2017" name="J. Phycol.">
        <title>Analysis of chloroplast genomes and a supermatrix inform reclassification of the Rhodomelaceae (Rhodophyta).</title>
        <authorList>
            <person name="Diaz-Tapia P."/>
            <person name="Maggs C.A."/>
            <person name="West J.A."/>
            <person name="Verbruggen H."/>
        </authorList>
    </citation>
    <scope>NUCLEOTIDE SEQUENCE</scope>
    <source>
        <strain evidence="7">PD1825</strain>
    </source>
</reference>
<evidence type="ECO:0000256" key="5">
    <source>
        <dbReference type="HAMAP-Rule" id="MF_00514"/>
    </source>
</evidence>
<dbReference type="EMBL" id="MF101467">
    <property type="protein sequence ID" value="ARW69758.1"/>
    <property type="molecule type" value="Genomic_DNA"/>
</dbReference>
<geneLocation type="chloroplast" evidence="7"/>
<keyword evidence="7" id="KW-0934">Plastid</keyword>
<dbReference type="Gene3D" id="4.10.410.60">
    <property type="match status" value="1"/>
</dbReference>
<evidence type="ECO:0000256" key="2">
    <source>
        <dbReference type="ARBA" id="ARBA00022980"/>
    </source>
</evidence>
<dbReference type="GO" id="GO:0006412">
    <property type="term" value="P:translation"/>
    <property type="evidence" value="ECO:0007669"/>
    <property type="project" value="UniProtKB-UniRule"/>
</dbReference>
<dbReference type="SUPFAM" id="SSF143034">
    <property type="entry name" value="L35p-like"/>
    <property type="match status" value="1"/>
</dbReference>
<feature type="compositionally biased region" description="Basic residues" evidence="6">
    <location>
        <begin position="25"/>
        <end position="48"/>
    </location>
</feature>
<dbReference type="GO" id="GO:0009507">
    <property type="term" value="C:chloroplast"/>
    <property type="evidence" value="ECO:0007669"/>
    <property type="project" value="UniProtKB-SubCell"/>
</dbReference>
<evidence type="ECO:0000256" key="6">
    <source>
        <dbReference type="SAM" id="MobiDB-lite"/>
    </source>
</evidence>
<keyword evidence="7" id="KW-0150">Chloroplast</keyword>
<dbReference type="FunFam" id="4.10.410.60:FF:000001">
    <property type="entry name" value="50S ribosomal protein L35"/>
    <property type="match status" value="1"/>
</dbReference>
<dbReference type="InterPro" id="IPR037229">
    <property type="entry name" value="Ribosomal_bL35_sf"/>
</dbReference>